<accession>A0A1Y2H676</accession>
<keyword evidence="11" id="KW-1185">Reference proteome</keyword>
<keyword evidence="5" id="KW-0130">Cell adhesion</keyword>
<dbReference type="InterPro" id="IPR052300">
    <property type="entry name" value="Adhesion_Centrosome_assoc"/>
</dbReference>
<dbReference type="Pfam" id="PF11559">
    <property type="entry name" value="ADIP"/>
    <property type="match status" value="1"/>
</dbReference>
<keyword evidence="4" id="KW-0963">Cytoplasm</keyword>
<evidence type="ECO:0000313" key="10">
    <source>
        <dbReference type="EMBL" id="ORZ29203.1"/>
    </source>
</evidence>
<keyword evidence="8" id="KW-0206">Cytoskeleton</keyword>
<evidence type="ECO:0000256" key="9">
    <source>
        <dbReference type="SAM" id="Coils"/>
    </source>
</evidence>
<evidence type="ECO:0000256" key="4">
    <source>
        <dbReference type="ARBA" id="ARBA00022490"/>
    </source>
</evidence>
<dbReference type="STRING" id="765915.A0A1Y2H676"/>
<dbReference type="PANTHER" id="PTHR46507">
    <property type="entry name" value="AFADIN- AND ALPHA-ACTININ-BINDING PROTEIN"/>
    <property type="match status" value="1"/>
</dbReference>
<evidence type="ECO:0000256" key="6">
    <source>
        <dbReference type="ARBA" id="ARBA00022949"/>
    </source>
</evidence>
<dbReference type="EMBL" id="MCFL01000295">
    <property type="protein sequence ID" value="ORZ29203.1"/>
    <property type="molecule type" value="Genomic_DNA"/>
</dbReference>
<dbReference type="PANTHER" id="PTHR46507:SF4">
    <property type="entry name" value="SSX FAMILY MEMBER 2 INTERACTING PROTEIN"/>
    <property type="match status" value="1"/>
</dbReference>
<dbReference type="OrthoDB" id="312015at2759"/>
<organism evidence="10 11">
    <name type="scientific">Catenaria anguillulae PL171</name>
    <dbReference type="NCBI Taxonomy" id="765915"/>
    <lineage>
        <taxon>Eukaryota</taxon>
        <taxon>Fungi</taxon>
        <taxon>Fungi incertae sedis</taxon>
        <taxon>Blastocladiomycota</taxon>
        <taxon>Blastocladiomycetes</taxon>
        <taxon>Blastocladiales</taxon>
        <taxon>Catenariaceae</taxon>
        <taxon>Catenaria</taxon>
    </lineage>
</organism>
<comment type="caution">
    <text evidence="10">The sequence shown here is derived from an EMBL/GenBank/DDBJ whole genome shotgun (WGS) entry which is preliminary data.</text>
</comment>
<name>A0A1Y2H676_9FUNG</name>
<proteinExistence type="inferred from homology"/>
<evidence type="ECO:0000256" key="1">
    <source>
        <dbReference type="ARBA" id="ARBA00004282"/>
    </source>
</evidence>
<sequence>MKCSSTPSESLYLPRHDTMLGNNFAFGGGRFGHQDDHADAFLRPVSPLAGYAPASASASTSHANTNARFCDTDNLQAATDYLNSQLALSAFPSSSFTPQAPLVFLNANPHQAADLINLVFSLLQHRQRDAALRDDVDARMVRLENDYEAMAANLQRHKDKIAQDERELRAQLAKYSKLETAHREVTDKLKNTVDELKMVKAALVQAKNQFTHDKRKSERELSQLKLKFQKLSSDRFKDLKLNYKIANPGPYPAARTHAGPRRAAHPEDDYHSALLRDVEAREHALLGELDALKRLLHEVWIELQHLHSLAVPDLQVVDLPFELVRETVAFVCARPCVRCATSGPQCKKKPGAHTSSSKRGAWSRCSRRKWCRRAPKLKSLSARSRSCRGKCGRRARGWSVGWVPARAVAGVVVTVSARSSGIRCNSMSGNGSSGRGRSK</sequence>
<evidence type="ECO:0000313" key="11">
    <source>
        <dbReference type="Proteomes" id="UP000193411"/>
    </source>
</evidence>
<gene>
    <name evidence="10" type="ORF">BCR44DRAFT_1159149</name>
</gene>
<dbReference type="GO" id="GO:0036064">
    <property type="term" value="C:ciliary basal body"/>
    <property type="evidence" value="ECO:0007669"/>
    <property type="project" value="TreeGrafter"/>
</dbReference>
<dbReference type="InterPro" id="IPR021622">
    <property type="entry name" value="Afadin/alpha-actinin-bd"/>
</dbReference>
<dbReference type="Proteomes" id="UP000193411">
    <property type="component" value="Unassembled WGS sequence"/>
</dbReference>
<comment type="similarity">
    <text evidence="3">Belongs to the ADIP family.</text>
</comment>
<dbReference type="GO" id="GO:0007155">
    <property type="term" value="P:cell adhesion"/>
    <property type="evidence" value="ECO:0007669"/>
    <property type="project" value="UniProtKB-KW"/>
</dbReference>
<evidence type="ECO:0000256" key="8">
    <source>
        <dbReference type="ARBA" id="ARBA00023212"/>
    </source>
</evidence>
<comment type="subcellular location">
    <subcellularLocation>
        <location evidence="1">Cell junction</location>
    </subcellularLocation>
    <subcellularLocation>
        <location evidence="2">Cytoplasm</location>
        <location evidence="2">Cytoskeleton</location>
        <location evidence="2">Microtubule organizing center</location>
        <location evidence="2">Centrosome</location>
    </subcellularLocation>
</comment>
<evidence type="ECO:0000256" key="3">
    <source>
        <dbReference type="ARBA" id="ARBA00009291"/>
    </source>
</evidence>
<dbReference type="GO" id="GO:0035735">
    <property type="term" value="P:intraciliary transport involved in cilium assembly"/>
    <property type="evidence" value="ECO:0007669"/>
    <property type="project" value="TreeGrafter"/>
</dbReference>
<feature type="coiled-coil region" evidence="9">
    <location>
        <begin position="133"/>
        <end position="234"/>
    </location>
</feature>
<evidence type="ECO:0000256" key="7">
    <source>
        <dbReference type="ARBA" id="ARBA00023054"/>
    </source>
</evidence>
<dbReference type="AlphaFoldDB" id="A0A1Y2H676"/>
<reference evidence="10 11" key="1">
    <citation type="submission" date="2016-07" db="EMBL/GenBank/DDBJ databases">
        <title>Pervasive Adenine N6-methylation of Active Genes in Fungi.</title>
        <authorList>
            <consortium name="DOE Joint Genome Institute"/>
            <person name="Mondo S.J."/>
            <person name="Dannebaum R.O."/>
            <person name="Kuo R.C."/>
            <person name="Labutti K."/>
            <person name="Haridas S."/>
            <person name="Kuo A."/>
            <person name="Salamov A."/>
            <person name="Ahrendt S.R."/>
            <person name="Lipzen A."/>
            <person name="Sullivan W."/>
            <person name="Andreopoulos W.B."/>
            <person name="Clum A."/>
            <person name="Lindquist E."/>
            <person name="Daum C."/>
            <person name="Ramamoorthy G.K."/>
            <person name="Gryganskyi A."/>
            <person name="Culley D."/>
            <person name="Magnuson J.K."/>
            <person name="James T.Y."/>
            <person name="O'Malley M.A."/>
            <person name="Stajich J.E."/>
            <person name="Spatafora J.W."/>
            <person name="Visel A."/>
            <person name="Grigoriev I.V."/>
        </authorList>
    </citation>
    <scope>NUCLEOTIDE SEQUENCE [LARGE SCALE GENOMIC DNA]</scope>
    <source>
        <strain evidence="10 11">PL171</strain>
    </source>
</reference>
<protein>
    <submittedName>
        <fullName evidence="10">Afadin and alpha-actinin-binding-domain-containing protein</fullName>
    </submittedName>
</protein>
<evidence type="ECO:0000256" key="2">
    <source>
        <dbReference type="ARBA" id="ARBA00004300"/>
    </source>
</evidence>
<keyword evidence="7 9" id="KW-0175">Coiled coil</keyword>
<evidence type="ECO:0000256" key="5">
    <source>
        <dbReference type="ARBA" id="ARBA00022889"/>
    </source>
</evidence>
<keyword evidence="6" id="KW-0965">Cell junction</keyword>